<dbReference type="PIRSF" id="PIRSF038995">
    <property type="entry name" value="SRP68"/>
    <property type="match status" value="1"/>
</dbReference>
<keyword evidence="6 10" id="KW-0733">Signal recognition particle</keyword>
<dbReference type="GO" id="GO:0008312">
    <property type="term" value="F:7S RNA binding"/>
    <property type="evidence" value="ECO:0007669"/>
    <property type="project" value="InterPro"/>
</dbReference>
<evidence type="ECO:0000256" key="7">
    <source>
        <dbReference type="ARBA" id="ARBA00023242"/>
    </source>
</evidence>
<evidence type="ECO:0000256" key="8">
    <source>
        <dbReference type="ARBA" id="ARBA00023274"/>
    </source>
</evidence>
<dbReference type="GO" id="GO:0006614">
    <property type="term" value="P:SRP-dependent cotranslational protein targeting to membrane"/>
    <property type="evidence" value="ECO:0007669"/>
    <property type="project" value="InterPro"/>
</dbReference>
<evidence type="ECO:0000256" key="10">
    <source>
        <dbReference type="PIRNR" id="PIRNR038995"/>
    </source>
</evidence>
<dbReference type="InterPro" id="IPR038253">
    <property type="entry name" value="SRP68_N_sf"/>
</dbReference>
<dbReference type="Pfam" id="PF16969">
    <property type="entry name" value="SRP68"/>
    <property type="match status" value="1"/>
</dbReference>
<dbReference type="GO" id="GO:0030942">
    <property type="term" value="F:endoplasmic reticulum signal peptide binding"/>
    <property type="evidence" value="ECO:0007669"/>
    <property type="project" value="InterPro"/>
</dbReference>
<evidence type="ECO:0000256" key="4">
    <source>
        <dbReference type="ARBA" id="ARBA00022490"/>
    </source>
</evidence>
<keyword evidence="5 10" id="KW-0694">RNA-binding</keyword>
<dbReference type="GO" id="GO:0005047">
    <property type="term" value="F:signal recognition particle binding"/>
    <property type="evidence" value="ECO:0007669"/>
    <property type="project" value="InterPro"/>
</dbReference>
<evidence type="ECO:0000256" key="5">
    <source>
        <dbReference type="ARBA" id="ARBA00022884"/>
    </source>
</evidence>
<dbReference type="CDD" id="cd15481">
    <property type="entry name" value="SRP68-RBD"/>
    <property type="match status" value="1"/>
</dbReference>
<dbReference type="OrthoDB" id="10255118at2759"/>
<protein>
    <recommendedName>
        <fullName evidence="9 10">Signal recognition particle subunit SRP68</fullName>
        <shortName evidence="10">SRP68</shortName>
    </recommendedName>
</protein>
<comment type="function">
    <text evidence="10">Component of the signal recognition particle (SRP) complex, a ribonucleoprotein complex that mediates the cotranslational targeting of secretory and membrane proteins to the endoplasmic reticulum (ER). The SRP complex interacts with the signal sequence in nascent secretory and membrane proteins and directs them to the membrane of the ER.</text>
</comment>
<organism evidence="12 13">
    <name type="scientific">Polytolypa hystricis (strain UAMH7299)</name>
    <dbReference type="NCBI Taxonomy" id="1447883"/>
    <lineage>
        <taxon>Eukaryota</taxon>
        <taxon>Fungi</taxon>
        <taxon>Dikarya</taxon>
        <taxon>Ascomycota</taxon>
        <taxon>Pezizomycotina</taxon>
        <taxon>Eurotiomycetes</taxon>
        <taxon>Eurotiomycetidae</taxon>
        <taxon>Onygenales</taxon>
        <taxon>Onygenales incertae sedis</taxon>
        <taxon>Polytolypa</taxon>
    </lineage>
</organism>
<keyword evidence="8 10" id="KW-0687">Ribonucleoprotein</keyword>
<dbReference type="InterPro" id="IPR026258">
    <property type="entry name" value="SRP68"/>
</dbReference>
<accession>A0A2B7YBR7</accession>
<reference evidence="12 13" key="1">
    <citation type="submission" date="2017-10" db="EMBL/GenBank/DDBJ databases">
        <title>Comparative genomics in systemic dimorphic fungi from Ajellomycetaceae.</title>
        <authorList>
            <person name="Munoz J.F."/>
            <person name="Mcewen J.G."/>
            <person name="Clay O.K."/>
            <person name="Cuomo C.A."/>
        </authorList>
    </citation>
    <scope>NUCLEOTIDE SEQUENCE [LARGE SCALE GENOMIC DNA]</scope>
    <source>
        <strain evidence="12 13">UAMH7299</strain>
    </source>
</reference>
<comment type="caution">
    <text evidence="12">The sequence shown here is derived from an EMBL/GenBank/DDBJ whole genome shotgun (WGS) entry which is preliminary data.</text>
</comment>
<keyword evidence="4 10" id="KW-0963">Cytoplasm</keyword>
<dbReference type="Proteomes" id="UP000224634">
    <property type="component" value="Unassembled WGS sequence"/>
</dbReference>
<evidence type="ECO:0000256" key="6">
    <source>
        <dbReference type="ARBA" id="ARBA00023135"/>
    </source>
</evidence>
<dbReference type="EMBL" id="PDNA01000058">
    <property type="protein sequence ID" value="PGH18312.1"/>
    <property type="molecule type" value="Genomic_DNA"/>
</dbReference>
<dbReference type="GO" id="GO:0005786">
    <property type="term" value="C:signal recognition particle, endoplasmic reticulum targeting"/>
    <property type="evidence" value="ECO:0007669"/>
    <property type="project" value="UniProtKB-KW"/>
</dbReference>
<gene>
    <name evidence="12" type="ORF">AJ80_04490</name>
</gene>
<evidence type="ECO:0000256" key="11">
    <source>
        <dbReference type="SAM" id="MobiDB-lite"/>
    </source>
</evidence>
<sequence length="622" mass="68413">MDITTFVVSHRDNALLVGDYSTYRAQLSRKLHSTRKRLGQTTPKGKKYTGKPVVTAENVAKNTEFAHILLLSAERAWAMAMYMKSTHSADTSAKGIIGSARRHIISRLNKAVTYANQLVVVCQDQTVSHATNLDLLEARAYLASLLGAFWMEKKRWDQSLQQYSLAQIIYSALGKKANKDTFRDLLSSTIEPGLRYASYQMKLPRTTPLDVIAIQNFPSDEDLRSKVTTVDPDCLSPKSSGGKQVASGAAQDEPQVITWRSRTVNIEDASISQALAAASTAESQLSEWLSGPAGIAADAKEKAANYDSVIIASQDAVDATKTAIDELTSEGVDQGDKRMQALQVTRTAVNYALITWRVGRNRVLCGPGDGLAAELDRLPTKPKAHRQTGRRKEETIGRRLGRLRERVALYDAILQSLDFIRELPGVAGDAAFVQELEAKRSYFQSLRCIAAGKSHAILSNPKNALALYARALDLASKTQSASHALIEATQGPPKLDISASEAEALYKQLRGLVWQYRGIVELESLASDSQETKTSYLPPMIERLHEYPSGEVDLTNLVSYPPKIEPIPVKPLFLDVAWNYIEYPRGPKETVVPTTPATVSAEARLPAEPQKDAKRGWFGFGR</sequence>
<comment type="subcellular location">
    <subcellularLocation>
        <location evidence="1 10">Cytoplasm</location>
    </subcellularLocation>
    <subcellularLocation>
        <location evidence="2">Nucleus</location>
        <location evidence="2">Nucleolus</location>
    </subcellularLocation>
</comment>
<evidence type="ECO:0000256" key="1">
    <source>
        <dbReference type="ARBA" id="ARBA00004496"/>
    </source>
</evidence>
<dbReference type="AlphaFoldDB" id="A0A2B7YBR7"/>
<comment type="similarity">
    <text evidence="3 10">Belongs to the SRP68 family.</text>
</comment>
<dbReference type="PANTHER" id="PTHR12860:SF0">
    <property type="entry name" value="SIGNAL RECOGNITION PARTICLE SUBUNIT SRP68"/>
    <property type="match status" value="1"/>
</dbReference>
<keyword evidence="13" id="KW-1185">Reference proteome</keyword>
<evidence type="ECO:0000313" key="12">
    <source>
        <dbReference type="EMBL" id="PGH18312.1"/>
    </source>
</evidence>
<dbReference type="STRING" id="1447883.A0A2B7YBR7"/>
<evidence type="ECO:0000256" key="9">
    <source>
        <dbReference type="ARBA" id="ARBA00029498"/>
    </source>
</evidence>
<dbReference type="InterPro" id="IPR034652">
    <property type="entry name" value="SRP68-RBD"/>
</dbReference>
<evidence type="ECO:0000256" key="2">
    <source>
        <dbReference type="ARBA" id="ARBA00004604"/>
    </source>
</evidence>
<feature type="region of interest" description="Disordered" evidence="11">
    <location>
        <begin position="231"/>
        <end position="252"/>
    </location>
</feature>
<evidence type="ECO:0000256" key="3">
    <source>
        <dbReference type="ARBA" id="ARBA00009352"/>
    </source>
</evidence>
<name>A0A2B7YBR7_POLH7</name>
<dbReference type="Gene3D" id="1.10.3450.40">
    <property type="entry name" value="Signal recognition particle, SRP68 subunit, RNA-binding domain"/>
    <property type="match status" value="1"/>
</dbReference>
<evidence type="ECO:0000313" key="13">
    <source>
        <dbReference type="Proteomes" id="UP000224634"/>
    </source>
</evidence>
<proteinExistence type="inferred from homology"/>
<dbReference type="GO" id="GO:0005730">
    <property type="term" value="C:nucleolus"/>
    <property type="evidence" value="ECO:0007669"/>
    <property type="project" value="UniProtKB-SubCell"/>
</dbReference>
<dbReference type="PANTHER" id="PTHR12860">
    <property type="entry name" value="SIGNAL RECOGNITION PARTICLE 68 KDA PROTEIN"/>
    <property type="match status" value="1"/>
</dbReference>
<keyword evidence="7" id="KW-0539">Nucleus</keyword>